<dbReference type="NCBIfam" id="NF005209">
    <property type="entry name" value="PRK06680.1"/>
    <property type="match status" value="1"/>
</dbReference>
<comment type="similarity">
    <text evidence="6">Belongs to the class-IV pyridoxal-phosphate-dependent aminotransferase family.</text>
</comment>
<reference evidence="14 15" key="1">
    <citation type="submission" date="2016-07" db="EMBL/GenBank/DDBJ databases">
        <title>Draft genome sequence of Methyloligella halotolerans C2T (VKM B-2706T=CCUG 61687T=DSM 25045T), a halotolerant polyhydroxybutyrate accumulating methylotroph.</title>
        <authorList>
            <person name="Vasilenko O.V."/>
            <person name="Doronina N.V."/>
            <person name="Poroshina M.N."/>
            <person name="Tarlachkov S.V."/>
            <person name="Trotsenko Y.A."/>
        </authorList>
    </citation>
    <scope>NUCLEOTIDE SEQUENCE [LARGE SCALE GENOMIC DNA]</scope>
    <source>
        <strain evidence="14 15">VKM B-2706</strain>
    </source>
</reference>
<dbReference type="InterPro" id="IPR050571">
    <property type="entry name" value="Class-IV_PLP-Dep_Aminotrnsfr"/>
</dbReference>
<organism evidence="14 15">
    <name type="scientific">Methyloligella halotolerans</name>
    <dbReference type="NCBI Taxonomy" id="1177755"/>
    <lineage>
        <taxon>Bacteria</taxon>
        <taxon>Pseudomonadati</taxon>
        <taxon>Pseudomonadota</taxon>
        <taxon>Alphaproteobacteria</taxon>
        <taxon>Hyphomicrobiales</taxon>
        <taxon>Hyphomicrobiaceae</taxon>
        <taxon>Methyloligella</taxon>
    </lineage>
</organism>
<comment type="catalytic activity">
    <reaction evidence="11">
        <text>L-valine + 2-oxoglutarate = 3-methyl-2-oxobutanoate + L-glutamate</text>
        <dbReference type="Rhea" id="RHEA:24813"/>
        <dbReference type="ChEBI" id="CHEBI:11851"/>
        <dbReference type="ChEBI" id="CHEBI:16810"/>
        <dbReference type="ChEBI" id="CHEBI:29985"/>
        <dbReference type="ChEBI" id="CHEBI:57762"/>
        <dbReference type="EC" id="2.6.1.42"/>
    </reaction>
</comment>
<dbReference type="InterPro" id="IPR043132">
    <property type="entry name" value="BCAT-like_C"/>
</dbReference>
<evidence type="ECO:0000256" key="5">
    <source>
        <dbReference type="ARBA" id="ARBA00005072"/>
    </source>
</evidence>
<keyword evidence="14" id="KW-0808">Transferase</keyword>
<comment type="catalytic activity">
    <reaction evidence="12">
        <text>L-isoleucine + 2-oxoglutarate = (S)-3-methyl-2-oxopentanoate + L-glutamate</text>
        <dbReference type="Rhea" id="RHEA:24801"/>
        <dbReference type="ChEBI" id="CHEBI:16810"/>
        <dbReference type="ChEBI" id="CHEBI:29985"/>
        <dbReference type="ChEBI" id="CHEBI:35146"/>
        <dbReference type="ChEBI" id="CHEBI:58045"/>
        <dbReference type="EC" id="2.6.1.42"/>
    </reaction>
</comment>
<comment type="pathway">
    <text evidence="5">Amino-acid biosynthesis; L-leucine biosynthesis; L-leucine from 3-methyl-2-oxobutanoate: step 4/4.</text>
</comment>
<evidence type="ECO:0000256" key="2">
    <source>
        <dbReference type="ARBA" id="ARBA00003109"/>
    </source>
</evidence>
<evidence type="ECO:0000256" key="9">
    <source>
        <dbReference type="ARBA" id="ARBA00022898"/>
    </source>
</evidence>
<accession>A0A1E2S361</accession>
<dbReference type="GO" id="GO:0009082">
    <property type="term" value="P:branched-chain amino acid biosynthetic process"/>
    <property type="evidence" value="ECO:0007669"/>
    <property type="project" value="UniProtKB-KW"/>
</dbReference>
<dbReference type="GO" id="GO:0052654">
    <property type="term" value="F:L-leucine-2-oxoglutarate transaminase activity"/>
    <property type="evidence" value="ECO:0007669"/>
    <property type="project" value="RHEA"/>
</dbReference>
<keyword evidence="9" id="KW-0663">Pyridoxal phosphate</keyword>
<comment type="pathway">
    <text evidence="4">Amino-acid biosynthesis; L-valine biosynthesis; L-valine from pyruvate: step 4/4.</text>
</comment>
<dbReference type="GO" id="GO:0052655">
    <property type="term" value="F:L-valine-2-oxoglutarate transaminase activity"/>
    <property type="evidence" value="ECO:0007669"/>
    <property type="project" value="RHEA"/>
</dbReference>
<evidence type="ECO:0000256" key="3">
    <source>
        <dbReference type="ARBA" id="ARBA00004824"/>
    </source>
</evidence>
<comment type="function">
    <text evidence="2">Acts on leucine, isoleucine and valine.</text>
</comment>
<keyword evidence="10" id="KW-0100">Branched-chain amino acid biosynthesis</keyword>
<evidence type="ECO:0000256" key="11">
    <source>
        <dbReference type="ARBA" id="ARBA00048212"/>
    </source>
</evidence>
<evidence type="ECO:0000256" key="7">
    <source>
        <dbReference type="ARBA" id="ARBA00013053"/>
    </source>
</evidence>
<dbReference type="GO" id="GO:0052656">
    <property type="term" value="F:L-isoleucine-2-oxoglutarate transaminase activity"/>
    <property type="evidence" value="ECO:0007669"/>
    <property type="project" value="RHEA"/>
</dbReference>
<dbReference type="GO" id="GO:0005829">
    <property type="term" value="C:cytosol"/>
    <property type="evidence" value="ECO:0007669"/>
    <property type="project" value="TreeGrafter"/>
</dbReference>
<keyword evidence="15" id="KW-1185">Reference proteome</keyword>
<dbReference type="PANTHER" id="PTHR42743">
    <property type="entry name" value="AMINO-ACID AMINOTRANSFERASE"/>
    <property type="match status" value="1"/>
</dbReference>
<dbReference type="STRING" id="1177755.A7A08_00777"/>
<protein>
    <recommendedName>
        <fullName evidence="8">Probable branched-chain-amino-acid aminotransferase</fullName>
        <ecNumber evidence="7">2.6.1.42</ecNumber>
    </recommendedName>
</protein>
<dbReference type="AlphaFoldDB" id="A0A1E2S361"/>
<proteinExistence type="inferred from homology"/>
<evidence type="ECO:0000256" key="6">
    <source>
        <dbReference type="ARBA" id="ARBA00009320"/>
    </source>
</evidence>
<dbReference type="InterPro" id="IPR036038">
    <property type="entry name" value="Aminotransferase-like"/>
</dbReference>
<comment type="caution">
    <text evidence="14">The sequence shown here is derived from an EMBL/GenBank/DDBJ whole genome shotgun (WGS) entry which is preliminary data.</text>
</comment>
<name>A0A1E2S361_9HYPH</name>
<dbReference type="EC" id="2.6.1.42" evidence="7"/>
<evidence type="ECO:0000313" key="15">
    <source>
        <dbReference type="Proteomes" id="UP000095087"/>
    </source>
</evidence>
<evidence type="ECO:0000256" key="8">
    <source>
        <dbReference type="ARBA" id="ARBA00014472"/>
    </source>
</evidence>
<comment type="catalytic activity">
    <reaction evidence="13">
        <text>L-leucine + 2-oxoglutarate = 4-methyl-2-oxopentanoate + L-glutamate</text>
        <dbReference type="Rhea" id="RHEA:18321"/>
        <dbReference type="ChEBI" id="CHEBI:16810"/>
        <dbReference type="ChEBI" id="CHEBI:17865"/>
        <dbReference type="ChEBI" id="CHEBI:29985"/>
        <dbReference type="ChEBI" id="CHEBI:57427"/>
        <dbReference type="EC" id="2.6.1.42"/>
    </reaction>
</comment>
<keyword evidence="14" id="KW-0032">Aminotransferase</keyword>
<dbReference type="FunFam" id="3.20.10.10:FF:000002">
    <property type="entry name" value="D-alanine aminotransferase"/>
    <property type="match status" value="1"/>
</dbReference>
<evidence type="ECO:0000256" key="1">
    <source>
        <dbReference type="ARBA" id="ARBA00001933"/>
    </source>
</evidence>
<dbReference type="InterPro" id="IPR001544">
    <property type="entry name" value="Aminotrans_IV"/>
</dbReference>
<dbReference type="PATRIC" id="fig|1177755.3.peg.779"/>
<evidence type="ECO:0000256" key="10">
    <source>
        <dbReference type="ARBA" id="ARBA00023304"/>
    </source>
</evidence>
<dbReference type="Gene3D" id="3.30.470.10">
    <property type="match status" value="1"/>
</dbReference>
<dbReference type="GO" id="GO:0008652">
    <property type="term" value="P:amino acid biosynthetic process"/>
    <property type="evidence" value="ECO:0007669"/>
    <property type="project" value="UniProtKB-ARBA"/>
</dbReference>
<keyword evidence="10" id="KW-0028">Amino-acid biosynthesis</keyword>
<gene>
    <name evidence="14" type="ORF">A7A08_00777</name>
</gene>
<dbReference type="SUPFAM" id="SSF56752">
    <property type="entry name" value="D-aminoacid aminotransferase-like PLP-dependent enzymes"/>
    <property type="match status" value="1"/>
</dbReference>
<evidence type="ECO:0000256" key="13">
    <source>
        <dbReference type="ARBA" id="ARBA00049229"/>
    </source>
</evidence>
<dbReference type="Gene3D" id="3.20.10.10">
    <property type="entry name" value="D-amino Acid Aminotransferase, subunit A, domain 2"/>
    <property type="match status" value="1"/>
</dbReference>
<evidence type="ECO:0000256" key="12">
    <source>
        <dbReference type="ARBA" id="ARBA00048798"/>
    </source>
</evidence>
<evidence type="ECO:0000313" key="14">
    <source>
        <dbReference type="EMBL" id="ODA68943.1"/>
    </source>
</evidence>
<dbReference type="Pfam" id="PF01063">
    <property type="entry name" value="Aminotran_4"/>
    <property type="match status" value="1"/>
</dbReference>
<dbReference type="PANTHER" id="PTHR42743:SF11">
    <property type="entry name" value="AMINODEOXYCHORISMATE LYASE"/>
    <property type="match status" value="1"/>
</dbReference>
<dbReference type="CDD" id="cd01558">
    <property type="entry name" value="D-AAT_like"/>
    <property type="match status" value="1"/>
</dbReference>
<comment type="cofactor">
    <cofactor evidence="1">
        <name>pyridoxal 5'-phosphate</name>
        <dbReference type="ChEBI" id="CHEBI:597326"/>
    </cofactor>
</comment>
<sequence>MRRARKRRGLRQSARLTHVSRTIYVDGSYVPEAEARISVFDRGFLFADGVYEVTAVVGGRMVDFDSHLSRLDRSLAALDIVSPLTDRELRVVHEKLIARNGLDEGIVYLQLTRGVADREFSYPYGLTPTIVAFTQAKPLLDNPLAESGVPVVLVPDIRWRRRDIKSIALLPQAMGKEFAKRNGAYEAWMVENDLITEGTSSSAFIVDSEGVLRTQPLGRHILPGVTRRAVLRLAEEHGVAFEERPFGIDEALGAREAFLTAASAFVLPVISIDGRNIGDGTPGQITRRFRELYLKECCQENI</sequence>
<dbReference type="Proteomes" id="UP000095087">
    <property type="component" value="Unassembled WGS sequence"/>
</dbReference>
<comment type="pathway">
    <text evidence="3">Amino-acid biosynthesis; L-isoleucine biosynthesis; L-isoleucine from 2-oxobutanoate: step 4/4.</text>
</comment>
<dbReference type="EMBL" id="MASI01000001">
    <property type="protein sequence ID" value="ODA68943.1"/>
    <property type="molecule type" value="Genomic_DNA"/>
</dbReference>
<dbReference type="InterPro" id="IPR043131">
    <property type="entry name" value="BCAT-like_N"/>
</dbReference>
<evidence type="ECO:0000256" key="4">
    <source>
        <dbReference type="ARBA" id="ARBA00004931"/>
    </source>
</evidence>